<comment type="catalytic activity">
    <reaction evidence="11">
        <text>a CDP-1,2-diacyl-sn-glycerol + a 1,2-diacyl-sn-glycero-3-phospho-(1'-sn-glycerol) = a cardiolipin + CMP + H(+)</text>
        <dbReference type="Rhea" id="RHEA:32931"/>
        <dbReference type="ChEBI" id="CHEBI:15378"/>
        <dbReference type="ChEBI" id="CHEBI:58332"/>
        <dbReference type="ChEBI" id="CHEBI:60377"/>
        <dbReference type="ChEBI" id="CHEBI:62237"/>
        <dbReference type="ChEBI" id="CHEBI:64716"/>
        <dbReference type="EC" id="2.7.8.41"/>
    </reaction>
</comment>
<evidence type="ECO:0000256" key="5">
    <source>
        <dbReference type="ARBA" id="ARBA00022989"/>
    </source>
</evidence>
<dbReference type="PANTHER" id="PTHR14269">
    <property type="entry name" value="CDP-DIACYLGLYCEROL--GLYCEROL-3-PHOSPHATE 3-PHOSPHATIDYLTRANSFERASE-RELATED"/>
    <property type="match status" value="1"/>
</dbReference>
<dbReference type="InterPro" id="IPR050324">
    <property type="entry name" value="CDP-alcohol_PTase-I"/>
</dbReference>
<evidence type="ECO:0000256" key="1">
    <source>
        <dbReference type="ARBA" id="ARBA00004141"/>
    </source>
</evidence>
<accession>A0A0N4W9Z3</accession>
<feature type="transmembrane region" description="Helical" evidence="12">
    <location>
        <begin position="153"/>
        <end position="171"/>
    </location>
</feature>
<dbReference type="Gene3D" id="1.20.120.1760">
    <property type="match status" value="1"/>
</dbReference>
<evidence type="ECO:0000256" key="11">
    <source>
        <dbReference type="ARBA" id="ARBA00047433"/>
    </source>
</evidence>
<dbReference type="PANTHER" id="PTHR14269:SF60">
    <property type="entry name" value="CARDIOLIPIN SYNTHASE (CMP-FORMING)"/>
    <property type="match status" value="1"/>
</dbReference>
<dbReference type="GO" id="GO:0032049">
    <property type="term" value="P:cardiolipin biosynthetic process"/>
    <property type="evidence" value="ECO:0007669"/>
    <property type="project" value="TreeGrafter"/>
</dbReference>
<dbReference type="GO" id="GO:0016020">
    <property type="term" value="C:membrane"/>
    <property type="evidence" value="ECO:0007669"/>
    <property type="project" value="UniProtKB-SubCell"/>
</dbReference>
<comment type="subcellular location">
    <subcellularLocation>
        <location evidence="1">Membrane</location>
        <topology evidence="1">Multi-pass membrane protein</topology>
    </subcellularLocation>
</comment>
<dbReference type="GO" id="GO:0005739">
    <property type="term" value="C:mitochondrion"/>
    <property type="evidence" value="ECO:0007669"/>
    <property type="project" value="TreeGrafter"/>
</dbReference>
<evidence type="ECO:0000256" key="12">
    <source>
        <dbReference type="SAM" id="Phobius"/>
    </source>
</evidence>
<dbReference type="AlphaFoldDB" id="A0A0N4W9Z3"/>
<evidence type="ECO:0000256" key="4">
    <source>
        <dbReference type="ARBA" id="ARBA00022692"/>
    </source>
</evidence>
<evidence type="ECO:0000256" key="2">
    <source>
        <dbReference type="ARBA" id="ARBA00022516"/>
    </source>
</evidence>
<dbReference type="WBParaSite" id="HPLM_0000716001-mRNA-1">
    <property type="protein sequence ID" value="HPLM_0000716001-mRNA-1"/>
    <property type="gene ID" value="HPLM_0000716001"/>
</dbReference>
<evidence type="ECO:0000256" key="3">
    <source>
        <dbReference type="ARBA" id="ARBA00022679"/>
    </source>
</evidence>
<proteinExistence type="predicted"/>
<dbReference type="GO" id="GO:0043337">
    <property type="term" value="F:cardiolipin synthase (CMP-forming)"/>
    <property type="evidence" value="ECO:0007669"/>
    <property type="project" value="UniProtKB-EC"/>
</dbReference>
<keyword evidence="2" id="KW-0444">Lipid biosynthesis</keyword>
<sequence>LFRIIATPIAGYLVVQHEFPIAFGLFVTAGVTDMLDGFIARNIPGQQSLLGSVLDPIADKLLVSVMFVTMTYAALIPWQLTFVVLFRDLCLISGGFYKRYRTMEPPYSLKRFFNPEVSSMQVVPTLVSKVNTVLQLGVIATSLSIPVFSLGELASFSTGLWYVFLTTFDLLRKTFKEKLFMLEITWGLYIKLSRGFY</sequence>
<protein>
    <recommendedName>
        <fullName evidence="10">cardiolipin synthase (CMP-forming)</fullName>
        <ecNumber evidence="10">2.7.8.41</ecNumber>
    </recommendedName>
</protein>
<evidence type="ECO:0000313" key="13">
    <source>
        <dbReference type="WBParaSite" id="HPLM_0000716001-mRNA-1"/>
    </source>
</evidence>
<dbReference type="OMA" id="PEAMMTA"/>
<evidence type="ECO:0000256" key="8">
    <source>
        <dbReference type="ARBA" id="ARBA00023209"/>
    </source>
</evidence>
<evidence type="ECO:0000256" key="10">
    <source>
        <dbReference type="ARBA" id="ARBA00039001"/>
    </source>
</evidence>
<dbReference type="InterPro" id="IPR000462">
    <property type="entry name" value="CDP-OH_P_trans"/>
</dbReference>
<evidence type="ECO:0000256" key="7">
    <source>
        <dbReference type="ARBA" id="ARBA00023136"/>
    </source>
</evidence>
<keyword evidence="8" id="KW-0594">Phospholipid biosynthesis</keyword>
<keyword evidence="3" id="KW-0808">Transferase</keyword>
<keyword evidence="5 12" id="KW-1133">Transmembrane helix</keyword>
<evidence type="ECO:0000256" key="6">
    <source>
        <dbReference type="ARBA" id="ARBA00023098"/>
    </source>
</evidence>
<keyword evidence="9" id="KW-1208">Phospholipid metabolism</keyword>
<keyword evidence="7 12" id="KW-0472">Membrane</keyword>
<name>A0A0N4W9Z3_HAEPC</name>
<organism evidence="13">
    <name type="scientific">Haemonchus placei</name>
    <name type="common">Barber's pole worm</name>
    <dbReference type="NCBI Taxonomy" id="6290"/>
    <lineage>
        <taxon>Eukaryota</taxon>
        <taxon>Metazoa</taxon>
        <taxon>Ecdysozoa</taxon>
        <taxon>Nematoda</taxon>
        <taxon>Chromadorea</taxon>
        <taxon>Rhabditida</taxon>
        <taxon>Rhabditina</taxon>
        <taxon>Rhabditomorpha</taxon>
        <taxon>Strongyloidea</taxon>
        <taxon>Trichostrongylidae</taxon>
        <taxon>Haemonchus</taxon>
    </lineage>
</organism>
<keyword evidence="4 12" id="KW-0812">Transmembrane</keyword>
<reference evidence="13" key="1">
    <citation type="submission" date="2017-02" db="UniProtKB">
        <authorList>
            <consortium name="WormBaseParasite"/>
        </authorList>
    </citation>
    <scope>IDENTIFICATION</scope>
</reference>
<dbReference type="EC" id="2.7.8.41" evidence="10"/>
<keyword evidence="6" id="KW-0443">Lipid metabolism</keyword>
<feature type="transmembrane region" description="Helical" evidence="12">
    <location>
        <begin position="61"/>
        <end position="86"/>
    </location>
</feature>
<dbReference type="Pfam" id="PF01066">
    <property type="entry name" value="CDP-OH_P_transf"/>
    <property type="match status" value="1"/>
</dbReference>
<dbReference type="InterPro" id="IPR043130">
    <property type="entry name" value="CDP-OH_PTrfase_TM_dom"/>
</dbReference>
<evidence type="ECO:0000256" key="9">
    <source>
        <dbReference type="ARBA" id="ARBA00023264"/>
    </source>
</evidence>